<evidence type="ECO:0000313" key="3">
    <source>
        <dbReference type="EMBL" id="KAG0718965.1"/>
    </source>
</evidence>
<organism evidence="3 4">
    <name type="scientific">Chionoecetes opilio</name>
    <name type="common">Atlantic snow crab</name>
    <name type="synonym">Cancer opilio</name>
    <dbReference type="NCBI Taxonomy" id="41210"/>
    <lineage>
        <taxon>Eukaryota</taxon>
        <taxon>Metazoa</taxon>
        <taxon>Ecdysozoa</taxon>
        <taxon>Arthropoda</taxon>
        <taxon>Crustacea</taxon>
        <taxon>Multicrustacea</taxon>
        <taxon>Malacostraca</taxon>
        <taxon>Eumalacostraca</taxon>
        <taxon>Eucarida</taxon>
        <taxon>Decapoda</taxon>
        <taxon>Pleocyemata</taxon>
        <taxon>Brachyura</taxon>
        <taxon>Eubrachyura</taxon>
        <taxon>Majoidea</taxon>
        <taxon>Majidae</taxon>
        <taxon>Chionoecetes</taxon>
    </lineage>
</organism>
<dbReference type="OrthoDB" id="2155209at2759"/>
<feature type="compositionally biased region" description="Pro residues" evidence="2">
    <location>
        <begin position="156"/>
        <end position="166"/>
    </location>
</feature>
<comment type="caution">
    <text evidence="3">The sequence shown here is derived from an EMBL/GenBank/DDBJ whole genome shotgun (WGS) entry which is preliminary data.</text>
</comment>
<dbReference type="AlphaFoldDB" id="A0A8J5CS10"/>
<reference evidence="3" key="1">
    <citation type="submission" date="2020-07" db="EMBL/GenBank/DDBJ databases">
        <title>The High-quality genome of the commercially important snow crab, Chionoecetes opilio.</title>
        <authorList>
            <person name="Jeong J.-H."/>
            <person name="Ryu S."/>
        </authorList>
    </citation>
    <scope>NUCLEOTIDE SEQUENCE</scope>
    <source>
        <strain evidence="3">MADBK_172401_WGS</strain>
        <tissue evidence="3">Digestive gland</tissue>
    </source>
</reference>
<evidence type="ECO:0000256" key="2">
    <source>
        <dbReference type="SAM" id="MobiDB-lite"/>
    </source>
</evidence>
<feature type="compositionally biased region" description="Low complexity" evidence="2">
    <location>
        <begin position="167"/>
        <end position="180"/>
    </location>
</feature>
<dbReference type="EMBL" id="JACEEZ010015253">
    <property type="protein sequence ID" value="KAG0718965.1"/>
    <property type="molecule type" value="Genomic_DNA"/>
</dbReference>
<feature type="region of interest" description="Disordered" evidence="2">
    <location>
        <begin position="203"/>
        <end position="222"/>
    </location>
</feature>
<accession>A0A8J5CS10</accession>
<proteinExistence type="predicted"/>
<evidence type="ECO:0000313" key="4">
    <source>
        <dbReference type="Proteomes" id="UP000770661"/>
    </source>
</evidence>
<name>A0A8J5CS10_CHIOP</name>
<protein>
    <submittedName>
        <fullName evidence="3">Uncharacterized protein</fullName>
    </submittedName>
</protein>
<dbReference type="Proteomes" id="UP000770661">
    <property type="component" value="Unassembled WGS sequence"/>
</dbReference>
<feature type="coiled-coil region" evidence="1">
    <location>
        <begin position="7"/>
        <end position="41"/>
    </location>
</feature>
<feature type="compositionally biased region" description="Gly residues" evidence="2">
    <location>
        <begin position="106"/>
        <end position="116"/>
    </location>
</feature>
<keyword evidence="4" id="KW-1185">Reference proteome</keyword>
<evidence type="ECO:0000256" key="1">
    <source>
        <dbReference type="SAM" id="Coils"/>
    </source>
</evidence>
<feature type="region of interest" description="Disordered" evidence="2">
    <location>
        <begin position="75"/>
        <end position="196"/>
    </location>
</feature>
<keyword evidence="1" id="KW-0175">Coiled coil</keyword>
<gene>
    <name evidence="3" type="ORF">GWK47_051469</name>
</gene>
<sequence>MKASRRADEGTSRVALLEHQVAAAEEQLEQHRWQEATLRQQVEAGEQRTADLRAEVTKVRAQVRDLRVYSSALRTVGGGRTTTPRSAARTLRLPSRASLGSQESLEGGGGGGGGPRSLGSEDGEAGSWWREARLGGAGVRVPRGQAPRTPGSSLPPSLPSPPPSLPPLASLPAARPSSGACVLPPIEAGRGGASRHVRRQIRLTSAPAPGPRTAAVPQREPT</sequence>